<keyword evidence="3" id="KW-1185">Reference proteome</keyword>
<dbReference type="EMBL" id="KV417501">
    <property type="protein sequence ID" value="KZP28964.1"/>
    <property type="molecule type" value="Genomic_DNA"/>
</dbReference>
<proteinExistence type="predicted"/>
<dbReference type="AlphaFoldDB" id="A0A166S398"/>
<evidence type="ECO:0000256" key="1">
    <source>
        <dbReference type="SAM" id="MobiDB-lite"/>
    </source>
</evidence>
<reference evidence="2 3" key="1">
    <citation type="journal article" date="2016" name="Mol. Biol. Evol.">
        <title>Comparative Genomics of Early-Diverging Mushroom-Forming Fungi Provides Insights into the Origins of Lignocellulose Decay Capabilities.</title>
        <authorList>
            <person name="Nagy L.G."/>
            <person name="Riley R."/>
            <person name="Tritt A."/>
            <person name="Adam C."/>
            <person name="Daum C."/>
            <person name="Floudas D."/>
            <person name="Sun H."/>
            <person name="Yadav J.S."/>
            <person name="Pangilinan J."/>
            <person name="Larsson K.H."/>
            <person name="Matsuura K."/>
            <person name="Barry K."/>
            <person name="Labutti K."/>
            <person name="Kuo R."/>
            <person name="Ohm R.A."/>
            <person name="Bhattacharya S.S."/>
            <person name="Shirouzu T."/>
            <person name="Yoshinaga Y."/>
            <person name="Martin F.M."/>
            <person name="Grigoriev I.V."/>
            <person name="Hibbett D.S."/>
        </authorList>
    </citation>
    <scope>NUCLEOTIDE SEQUENCE [LARGE SCALE GENOMIC DNA]</scope>
    <source>
        <strain evidence="2 3">CBS 109695</strain>
    </source>
</reference>
<sequence>MTPVSARGVTRNPAIANVDEEGEDRVTRSAEGGINGHHLLAIPVDYSDSLLPREKSSAEEPIVDWPQLLAALYIEHPDTARWFAQTRTSEPRSATAPPAESSSSSSSPQDARGVLLREEPSSLLSPLIYPQELPDTLAEFLASLDSPPSSFLSPTFAAISFSEEAPSQSAPLHQPQPIRPIPQVMLQELAAAASHLPKFRDHARFVRAGERD</sequence>
<protein>
    <submittedName>
        <fullName evidence="2">Uncharacterized protein</fullName>
    </submittedName>
</protein>
<feature type="region of interest" description="Disordered" evidence="1">
    <location>
        <begin position="1"/>
        <end position="32"/>
    </location>
</feature>
<dbReference type="Proteomes" id="UP000076532">
    <property type="component" value="Unassembled WGS sequence"/>
</dbReference>
<feature type="region of interest" description="Disordered" evidence="1">
    <location>
        <begin position="86"/>
        <end position="113"/>
    </location>
</feature>
<organism evidence="2 3">
    <name type="scientific">Athelia psychrophila</name>
    <dbReference type="NCBI Taxonomy" id="1759441"/>
    <lineage>
        <taxon>Eukaryota</taxon>
        <taxon>Fungi</taxon>
        <taxon>Dikarya</taxon>
        <taxon>Basidiomycota</taxon>
        <taxon>Agaricomycotina</taxon>
        <taxon>Agaricomycetes</taxon>
        <taxon>Agaricomycetidae</taxon>
        <taxon>Atheliales</taxon>
        <taxon>Atheliaceae</taxon>
        <taxon>Athelia</taxon>
    </lineage>
</organism>
<feature type="compositionally biased region" description="Low complexity" evidence="1">
    <location>
        <begin position="91"/>
        <end position="108"/>
    </location>
</feature>
<feature type="non-terminal residue" evidence="2">
    <location>
        <position position="212"/>
    </location>
</feature>
<dbReference type="OrthoDB" id="3318056at2759"/>
<evidence type="ECO:0000313" key="2">
    <source>
        <dbReference type="EMBL" id="KZP28964.1"/>
    </source>
</evidence>
<gene>
    <name evidence="2" type="ORF">FIBSPDRAFT_852216</name>
</gene>
<accession>A0A166S398</accession>
<name>A0A166S398_9AGAM</name>
<evidence type="ECO:0000313" key="3">
    <source>
        <dbReference type="Proteomes" id="UP000076532"/>
    </source>
</evidence>